<evidence type="ECO:0000256" key="3">
    <source>
        <dbReference type="ARBA" id="ARBA00022475"/>
    </source>
</evidence>
<protein>
    <recommendedName>
        <fullName evidence="13">Sensor histidine kinase</fullName>
        <ecNumber evidence="13">2.7.13.3</ecNumber>
    </recommendedName>
</protein>
<dbReference type="PIRSF" id="PIRSF037431">
    <property type="entry name" value="STHK_LiaS"/>
    <property type="match status" value="1"/>
</dbReference>
<keyword evidence="3 13" id="KW-1003">Cell membrane</keyword>
<gene>
    <name evidence="17" type="ORF">SRT_16310</name>
</gene>
<evidence type="ECO:0000256" key="15">
    <source>
        <dbReference type="SAM" id="Phobius"/>
    </source>
</evidence>
<dbReference type="GO" id="GO:0046983">
    <property type="term" value="F:protein dimerization activity"/>
    <property type="evidence" value="ECO:0007669"/>
    <property type="project" value="InterPro"/>
</dbReference>
<dbReference type="InterPro" id="IPR005467">
    <property type="entry name" value="His_kinase_dom"/>
</dbReference>
<evidence type="ECO:0000256" key="11">
    <source>
        <dbReference type="ARBA" id="ARBA00023012"/>
    </source>
</evidence>
<feature type="domain" description="Histidine kinase" evidence="16">
    <location>
        <begin position="135"/>
        <end position="329"/>
    </location>
</feature>
<comment type="catalytic activity">
    <reaction evidence="1 13">
        <text>ATP + protein L-histidine = ADP + protein N-phospho-L-histidine.</text>
        <dbReference type="EC" id="2.7.13.3"/>
    </reaction>
</comment>
<keyword evidence="10 15" id="KW-1133">Transmembrane helix</keyword>
<dbReference type="Gene3D" id="3.30.565.10">
    <property type="entry name" value="Histidine kinase-like ATPase, C-terminal domain"/>
    <property type="match status" value="1"/>
</dbReference>
<feature type="transmembrane region" description="Helical" evidence="15">
    <location>
        <begin position="45"/>
        <end position="67"/>
    </location>
</feature>
<evidence type="ECO:0000256" key="2">
    <source>
        <dbReference type="ARBA" id="ARBA00004651"/>
    </source>
</evidence>
<dbReference type="PANTHER" id="PTHR24421">
    <property type="entry name" value="NITRATE/NITRITE SENSOR PROTEIN NARX-RELATED"/>
    <property type="match status" value="1"/>
</dbReference>
<dbReference type="AlphaFoldDB" id="A0A1L7LLI1"/>
<keyword evidence="5 13" id="KW-0808">Transferase</keyword>
<dbReference type="EC" id="2.7.13.3" evidence="13"/>
<dbReference type="InterPro" id="IPR003594">
    <property type="entry name" value="HATPase_dom"/>
</dbReference>
<evidence type="ECO:0000256" key="4">
    <source>
        <dbReference type="ARBA" id="ARBA00022553"/>
    </source>
</evidence>
<dbReference type="InterPro" id="IPR011712">
    <property type="entry name" value="Sig_transdc_His_kin_sub3_dim/P"/>
</dbReference>
<feature type="coiled-coil region" evidence="14">
    <location>
        <begin position="100"/>
        <end position="127"/>
    </location>
</feature>
<evidence type="ECO:0000313" key="18">
    <source>
        <dbReference type="Proteomes" id="UP000217758"/>
    </source>
</evidence>
<evidence type="ECO:0000256" key="1">
    <source>
        <dbReference type="ARBA" id="ARBA00000085"/>
    </source>
</evidence>
<dbReference type="GO" id="GO:0005524">
    <property type="term" value="F:ATP binding"/>
    <property type="evidence" value="ECO:0007669"/>
    <property type="project" value="UniProtKB-UniRule"/>
</dbReference>
<feature type="transmembrane region" description="Helical" evidence="15">
    <location>
        <begin position="7"/>
        <end position="25"/>
    </location>
</feature>
<evidence type="ECO:0000256" key="14">
    <source>
        <dbReference type="SAM" id="Coils"/>
    </source>
</evidence>
<evidence type="ECO:0000256" key="10">
    <source>
        <dbReference type="ARBA" id="ARBA00022989"/>
    </source>
</evidence>
<evidence type="ECO:0000256" key="13">
    <source>
        <dbReference type="PIRNR" id="PIRNR037431"/>
    </source>
</evidence>
<dbReference type="Proteomes" id="UP000217758">
    <property type="component" value="Chromosome"/>
</dbReference>
<evidence type="ECO:0000313" key="17">
    <source>
        <dbReference type="EMBL" id="BAQ24892.1"/>
    </source>
</evidence>
<keyword evidence="14" id="KW-0175">Coiled coil</keyword>
<keyword evidence="18" id="KW-1185">Reference proteome</keyword>
<dbReference type="Gene3D" id="1.20.5.1930">
    <property type="match status" value="1"/>
</dbReference>
<accession>A0A1L7LLI1</accession>
<dbReference type="RefSeq" id="WP_128833693.1">
    <property type="nucleotide sequence ID" value="NZ_AP014612.1"/>
</dbReference>
<evidence type="ECO:0000256" key="6">
    <source>
        <dbReference type="ARBA" id="ARBA00022692"/>
    </source>
</evidence>
<keyword evidence="12 13" id="KW-0472">Membrane</keyword>
<organism evidence="17 18">
    <name type="scientific">Streptococcus troglodytae</name>
    <dbReference type="NCBI Taxonomy" id="1111760"/>
    <lineage>
        <taxon>Bacteria</taxon>
        <taxon>Bacillati</taxon>
        <taxon>Bacillota</taxon>
        <taxon>Bacilli</taxon>
        <taxon>Lactobacillales</taxon>
        <taxon>Streptococcaceae</taxon>
        <taxon>Streptococcus</taxon>
    </lineage>
</organism>
<evidence type="ECO:0000256" key="8">
    <source>
        <dbReference type="ARBA" id="ARBA00022777"/>
    </source>
</evidence>
<keyword evidence="7 13" id="KW-0547">Nucleotide-binding</keyword>
<evidence type="ECO:0000256" key="9">
    <source>
        <dbReference type="ARBA" id="ARBA00022840"/>
    </source>
</evidence>
<dbReference type="SUPFAM" id="SSF55874">
    <property type="entry name" value="ATPase domain of HSP90 chaperone/DNA topoisomerase II/histidine kinase"/>
    <property type="match status" value="1"/>
</dbReference>
<dbReference type="PROSITE" id="PS50109">
    <property type="entry name" value="HIS_KIN"/>
    <property type="match status" value="1"/>
</dbReference>
<evidence type="ECO:0000259" key="16">
    <source>
        <dbReference type="PROSITE" id="PS50109"/>
    </source>
</evidence>
<dbReference type="Pfam" id="PF07730">
    <property type="entry name" value="HisKA_3"/>
    <property type="match status" value="1"/>
</dbReference>
<keyword evidence="8 13" id="KW-0418">Kinase</keyword>
<dbReference type="KEGG" id="strg:SRT_16310"/>
<evidence type="ECO:0000256" key="12">
    <source>
        <dbReference type="ARBA" id="ARBA00023136"/>
    </source>
</evidence>
<reference evidence="17 18" key="1">
    <citation type="journal article" date="2016" name="Microbiol. Immunol.">
        <title>Complete genome sequence of Streptococcus troglodytae TKU31 isolated from the oral cavity of a chimpanzee (Pan troglodytes).</title>
        <authorList>
            <person name="Okamoto M."/>
            <person name="Naito M."/>
            <person name="Miyanohara M."/>
            <person name="Imai S."/>
            <person name="Nomura Y."/>
            <person name="Saito W."/>
            <person name="Momoi Y."/>
            <person name="Takada K."/>
            <person name="Miyabe-Nishiwaki T."/>
            <person name="Tomonaga M."/>
            <person name="Hanada N."/>
        </authorList>
    </citation>
    <scope>NUCLEOTIDE SEQUENCE [LARGE SCALE GENOMIC DNA]</scope>
    <source>
        <strain evidence="18">TKU 31</strain>
    </source>
</reference>
<evidence type="ECO:0000256" key="7">
    <source>
        <dbReference type="ARBA" id="ARBA00022741"/>
    </source>
</evidence>
<dbReference type="InterPro" id="IPR050482">
    <property type="entry name" value="Sensor_HK_TwoCompSys"/>
</dbReference>
<name>A0A1L7LLI1_9STRE</name>
<dbReference type="CDD" id="cd16917">
    <property type="entry name" value="HATPase_UhpB-NarQ-NarX-like"/>
    <property type="match status" value="1"/>
</dbReference>
<dbReference type="InterPro" id="IPR036890">
    <property type="entry name" value="HATPase_C_sf"/>
</dbReference>
<dbReference type="GO" id="GO:0005886">
    <property type="term" value="C:plasma membrane"/>
    <property type="evidence" value="ECO:0007669"/>
    <property type="project" value="UniProtKB-SubCell"/>
</dbReference>
<dbReference type="PANTHER" id="PTHR24421:SF37">
    <property type="entry name" value="SENSOR HISTIDINE KINASE NARS"/>
    <property type="match status" value="1"/>
</dbReference>
<dbReference type="EMBL" id="AP014612">
    <property type="protein sequence ID" value="BAQ24892.1"/>
    <property type="molecule type" value="Genomic_DNA"/>
</dbReference>
<keyword evidence="6 15" id="KW-0812">Transmembrane</keyword>
<sequence length="334" mass="38034">MKKKTILMIFLYAAVTIISIVFVIINSLNLDLKSLLADWLVLEQFILSLLAAFISLTFLLLLVWMILDDNSKRHLNQNLKRILLNQAITQEDDTELGKNVNRLSHKMQQLTNNLQKTENAYIASSQEIVKKERKRIARDLHDTVSQELFASSMILSGVSHNLDQLEKKQLQTQLLAIEDMLNNAQNDLRVLLLHLRPTELEGKTLSEGLAMILRELTDKSNIEVVYKEDIGKLPKTIESNFFRIAQEFISNTLKHAKASHLEVYLYQTSSEVQLKMVDDGIGFDMDVVRDLSYGLKNIEDRVNDLAGTVKFLSAENKGVVMDIHVPIMKGDADE</sequence>
<keyword evidence="9 13" id="KW-0067">ATP-binding</keyword>
<dbReference type="InterPro" id="IPR017202">
    <property type="entry name" value="LiaS/VraS"/>
</dbReference>
<comment type="subcellular location">
    <subcellularLocation>
        <location evidence="2 13">Cell membrane</location>
        <topology evidence="2 13">Multi-pass membrane protein</topology>
    </subcellularLocation>
</comment>
<dbReference type="GO" id="GO:0000155">
    <property type="term" value="F:phosphorelay sensor kinase activity"/>
    <property type="evidence" value="ECO:0007669"/>
    <property type="project" value="UniProtKB-UniRule"/>
</dbReference>
<keyword evidence="11 13" id="KW-0902">Two-component regulatory system</keyword>
<dbReference type="Pfam" id="PF02518">
    <property type="entry name" value="HATPase_c"/>
    <property type="match status" value="1"/>
</dbReference>
<keyword evidence="4" id="KW-0597">Phosphoprotein</keyword>
<proteinExistence type="predicted"/>
<evidence type="ECO:0000256" key="5">
    <source>
        <dbReference type="ARBA" id="ARBA00022679"/>
    </source>
</evidence>